<dbReference type="AlphaFoldDB" id="A0A133XZT1"/>
<comment type="caution">
    <text evidence="13">The sequence shown here is derived from an EMBL/GenBank/DDBJ whole genome shotgun (WGS) entry which is preliminary data.</text>
</comment>
<feature type="binding site" evidence="10">
    <location>
        <begin position="10"/>
        <end position="12"/>
    </location>
    <ligand>
        <name>UDP-N-acetyl-alpha-D-glucosamine</name>
        <dbReference type="ChEBI" id="CHEBI:57705"/>
    </ligand>
</feature>
<feature type="domain" description="Glycosyl transferase family 28 C-terminal" evidence="12">
    <location>
        <begin position="191"/>
        <end position="357"/>
    </location>
</feature>
<keyword evidence="6 10" id="KW-0573">Peptidoglycan synthesis</keyword>
<evidence type="ECO:0000256" key="7">
    <source>
        <dbReference type="ARBA" id="ARBA00023136"/>
    </source>
</evidence>
<feature type="binding site" evidence="10">
    <location>
        <position position="198"/>
    </location>
    <ligand>
        <name>UDP-N-acetyl-alpha-D-glucosamine</name>
        <dbReference type="ChEBI" id="CHEBI:57705"/>
    </ligand>
</feature>
<dbReference type="GO" id="GO:0071555">
    <property type="term" value="P:cell wall organization"/>
    <property type="evidence" value="ECO:0007669"/>
    <property type="project" value="UniProtKB-KW"/>
</dbReference>
<dbReference type="UniPathway" id="UPA00219"/>
<keyword evidence="2 10" id="KW-0132">Cell division</keyword>
<comment type="pathway">
    <text evidence="10">Cell wall biogenesis; peptidoglycan biosynthesis.</text>
</comment>
<dbReference type="GO" id="GO:0005975">
    <property type="term" value="P:carbohydrate metabolic process"/>
    <property type="evidence" value="ECO:0007669"/>
    <property type="project" value="InterPro"/>
</dbReference>
<dbReference type="GO" id="GO:0008360">
    <property type="term" value="P:regulation of cell shape"/>
    <property type="evidence" value="ECO:0007669"/>
    <property type="project" value="UniProtKB-KW"/>
</dbReference>
<dbReference type="SUPFAM" id="SSF53756">
    <property type="entry name" value="UDP-Glycosyltransferase/glycogen phosphorylase"/>
    <property type="match status" value="1"/>
</dbReference>
<dbReference type="Pfam" id="PF04101">
    <property type="entry name" value="Glyco_tran_28_C"/>
    <property type="match status" value="1"/>
</dbReference>
<evidence type="ECO:0000256" key="2">
    <source>
        <dbReference type="ARBA" id="ARBA00022618"/>
    </source>
</evidence>
<dbReference type="HAMAP" id="MF_00033">
    <property type="entry name" value="MurG"/>
    <property type="match status" value="1"/>
</dbReference>
<evidence type="ECO:0000256" key="8">
    <source>
        <dbReference type="ARBA" id="ARBA00023306"/>
    </source>
</evidence>
<protein>
    <recommendedName>
        <fullName evidence="10">UDP-N-acetylglucosamine--N-acetylmuramyl-(pentapeptide) pyrophosphoryl-undecaprenol N-acetylglucosamine transferase</fullName>
        <ecNumber evidence="10">2.4.1.227</ecNumber>
    </recommendedName>
    <alternativeName>
        <fullName evidence="10">Undecaprenyl-PP-MurNAc-pentapeptide-UDPGlcNAc GlcNAc transferase</fullName>
    </alternativeName>
</protein>
<dbReference type="EMBL" id="LSCQ01000042">
    <property type="protein sequence ID" value="KXB36458.1"/>
    <property type="molecule type" value="Genomic_DNA"/>
</dbReference>
<evidence type="ECO:0000256" key="3">
    <source>
        <dbReference type="ARBA" id="ARBA00022676"/>
    </source>
</evidence>
<gene>
    <name evidence="10" type="primary">murG</name>
    <name evidence="13" type="ORF">HMPREF3187_00826</name>
</gene>
<dbReference type="RefSeq" id="WP_060936766.1">
    <property type="nucleotide sequence ID" value="NZ_KQ959306.1"/>
</dbReference>
<evidence type="ECO:0000256" key="5">
    <source>
        <dbReference type="ARBA" id="ARBA00022960"/>
    </source>
</evidence>
<organism evidence="13 14">
    <name type="scientific">Aerococcus christensenii</name>
    <dbReference type="NCBI Taxonomy" id="87541"/>
    <lineage>
        <taxon>Bacteria</taxon>
        <taxon>Bacillati</taxon>
        <taxon>Bacillota</taxon>
        <taxon>Bacilli</taxon>
        <taxon>Lactobacillales</taxon>
        <taxon>Aerococcaceae</taxon>
        <taxon>Aerococcus</taxon>
    </lineage>
</organism>
<evidence type="ECO:0000313" key="13">
    <source>
        <dbReference type="EMBL" id="KXB36458.1"/>
    </source>
</evidence>
<dbReference type="PATRIC" id="fig|87541.4.peg.818"/>
<keyword evidence="5 10" id="KW-0133">Cell shape</keyword>
<keyword evidence="9 10" id="KW-0961">Cell wall biogenesis/degradation</keyword>
<dbReference type="EC" id="2.4.1.227" evidence="10"/>
<feature type="binding site" evidence="10">
    <location>
        <position position="124"/>
    </location>
    <ligand>
        <name>UDP-N-acetyl-alpha-D-glucosamine</name>
        <dbReference type="ChEBI" id="CHEBI:57705"/>
    </ligand>
</feature>
<comment type="similarity">
    <text evidence="10">Belongs to the glycosyltransferase 28 family. MurG subfamily.</text>
</comment>
<keyword evidence="7 10" id="KW-0472">Membrane</keyword>
<comment type="catalytic activity">
    <reaction evidence="10">
        <text>Mur2Ac(oyl-L-Ala-gamma-D-Glu-L-Lys-D-Ala-D-Ala)-di-trans,octa-cis-undecaprenyl diphosphate + UDP-N-acetyl-alpha-D-glucosamine = beta-D-GlcNAc-(1-&gt;4)-Mur2Ac(oyl-L-Ala-gamma-D-Glu-L-Lys-D-Ala-D-Ala)-di-trans,octa-cis-undecaprenyl diphosphate + UDP + H(+)</text>
        <dbReference type="Rhea" id="RHEA:23192"/>
        <dbReference type="ChEBI" id="CHEBI:15378"/>
        <dbReference type="ChEBI" id="CHEBI:57705"/>
        <dbReference type="ChEBI" id="CHEBI:58223"/>
        <dbReference type="ChEBI" id="CHEBI:60032"/>
        <dbReference type="ChEBI" id="CHEBI:60033"/>
        <dbReference type="EC" id="2.4.1.227"/>
    </reaction>
</comment>
<keyword evidence="1 10" id="KW-1003">Cell membrane</keyword>
<dbReference type="Proteomes" id="UP000070422">
    <property type="component" value="Unassembled WGS sequence"/>
</dbReference>
<reference evidence="13 14" key="1">
    <citation type="submission" date="2016-01" db="EMBL/GenBank/DDBJ databases">
        <authorList>
            <person name="Oliw E.H."/>
        </authorList>
    </citation>
    <scope>NUCLEOTIDE SEQUENCE [LARGE SCALE GENOMIC DNA]</scope>
    <source>
        <strain evidence="13 14">KA00635</strain>
    </source>
</reference>
<sequence length="366" mass="40829">MRVVLSGGGTGGHIYPALALRKELLKHYPDAEFLYVGTAKGLESRIVPSQNIPFKTIHIQGLKRSFSLENLKTVTYMLESIRVSKRYLKGFQPDIVIGTGGYVCAPVLYAAARLGIPTVIHEQNSVAGITNKFLSRYVDKICICYEEVKESFSKKAQRKIVFTGNPRAQEVAERTEKADLTEFGLRNDRPTLLIFGGSRGAQRINQVVEEMLPELKDQLYQTLIATGEIYYKELMARYPDIQQMDKVKVVSYIHNMPSLLRKVDLVVCRSGATTLTELTAVGTPSILIPSPNVTNNHQQHNAESLAKRDAAIMILEENLSAHRLLTTIDDLMSNPGKCIEMSHQSKKMGVPDASDRIISVIEKLIK</sequence>
<dbReference type="CDD" id="cd03785">
    <property type="entry name" value="GT28_MurG"/>
    <property type="match status" value="1"/>
</dbReference>
<dbReference type="OrthoDB" id="9808936at2"/>
<evidence type="ECO:0000256" key="6">
    <source>
        <dbReference type="ARBA" id="ARBA00022984"/>
    </source>
</evidence>
<dbReference type="InterPro" id="IPR006009">
    <property type="entry name" value="GlcNAc_MurG"/>
</dbReference>
<name>A0A133XZT1_9LACT</name>
<dbReference type="Gene3D" id="3.40.50.2000">
    <property type="entry name" value="Glycogen Phosphorylase B"/>
    <property type="match status" value="2"/>
</dbReference>
<dbReference type="Pfam" id="PF03033">
    <property type="entry name" value="Glyco_transf_28"/>
    <property type="match status" value="1"/>
</dbReference>
<dbReference type="STRING" id="87541.AWM71_00855"/>
<comment type="caution">
    <text evidence="10">Lacks conserved residue(s) required for the propagation of feature annotation.</text>
</comment>
<dbReference type="PANTHER" id="PTHR21015:SF22">
    <property type="entry name" value="GLYCOSYLTRANSFERASE"/>
    <property type="match status" value="1"/>
</dbReference>
<evidence type="ECO:0000256" key="10">
    <source>
        <dbReference type="HAMAP-Rule" id="MF_00033"/>
    </source>
</evidence>
<evidence type="ECO:0000256" key="4">
    <source>
        <dbReference type="ARBA" id="ARBA00022679"/>
    </source>
</evidence>
<evidence type="ECO:0000256" key="9">
    <source>
        <dbReference type="ARBA" id="ARBA00023316"/>
    </source>
</evidence>
<comment type="subcellular location">
    <subcellularLocation>
        <location evidence="10">Cell membrane</location>
        <topology evidence="10">Peripheral membrane protein</topology>
        <orientation evidence="10">Cytoplasmic side</orientation>
    </subcellularLocation>
</comment>
<keyword evidence="3 10" id="KW-0328">Glycosyltransferase</keyword>
<dbReference type="PANTHER" id="PTHR21015">
    <property type="entry name" value="UDP-N-ACETYLGLUCOSAMINE--N-ACETYLMURAMYL-(PENTAPEPTIDE) PYROPHOSPHORYL-UNDECAPRENOL N-ACETYLGLUCOSAMINE TRANSFERASE 1"/>
    <property type="match status" value="1"/>
</dbReference>
<dbReference type="GO" id="GO:0050511">
    <property type="term" value="F:undecaprenyldiphospho-muramoylpentapeptide beta-N-acetylglucosaminyltransferase activity"/>
    <property type="evidence" value="ECO:0007669"/>
    <property type="project" value="UniProtKB-UniRule"/>
</dbReference>
<feature type="binding site" evidence="10">
    <location>
        <position position="253"/>
    </location>
    <ligand>
        <name>UDP-N-acetyl-alpha-D-glucosamine</name>
        <dbReference type="ChEBI" id="CHEBI:57705"/>
    </ligand>
</feature>
<dbReference type="InterPro" id="IPR004276">
    <property type="entry name" value="GlycoTrans_28_N"/>
</dbReference>
<dbReference type="InterPro" id="IPR007235">
    <property type="entry name" value="Glyco_trans_28_C"/>
</dbReference>
<comment type="function">
    <text evidence="10">Cell wall formation. Catalyzes the transfer of a GlcNAc subunit on undecaprenyl-pyrophosphoryl-MurNAc-pentapeptide (lipid intermediate I) to form undecaprenyl-pyrophosphoryl-MurNAc-(pentapeptide)GlcNAc (lipid intermediate II).</text>
</comment>
<accession>A0A133XZT1</accession>
<feature type="binding site" evidence="10">
    <location>
        <position position="298"/>
    </location>
    <ligand>
        <name>UDP-N-acetyl-alpha-D-glucosamine</name>
        <dbReference type="ChEBI" id="CHEBI:57705"/>
    </ligand>
</feature>
<evidence type="ECO:0000259" key="11">
    <source>
        <dbReference type="Pfam" id="PF03033"/>
    </source>
</evidence>
<dbReference type="GO" id="GO:0009252">
    <property type="term" value="P:peptidoglycan biosynthetic process"/>
    <property type="evidence" value="ECO:0007669"/>
    <property type="project" value="UniProtKB-UniRule"/>
</dbReference>
<evidence type="ECO:0000259" key="12">
    <source>
        <dbReference type="Pfam" id="PF04101"/>
    </source>
</evidence>
<dbReference type="NCBIfam" id="TIGR01133">
    <property type="entry name" value="murG"/>
    <property type="match status" value="1"/>
</dbReference>
<proteinExistence type="inferred from homology"/>
<feature type="domain" description="Glycosyltransferase family 28 N-terminal" evidence="11">
    <location>
        <begin position="3"/>
        <end position="142"/>
    </location>
</feature>
<keyword evidence="8 10" id="KW-0131">Cell cycle</keyword>
<evidence type="ECO:0000256" key="1">
    <source>
        <dbReference type="ARBA" id="ARBA00022475"/>
    </source>
</evidence>
<dbReference type="GO" id="GO:0051301">
    <property type="term" value="P:cell division"/>
    <property type="evidence" value="ECO:0007669"/>
    <property type="project" value="UniProtKB-KW"/>
</dbReference>
<evidence type="ECO:0000313" key="14">
    <source>
        <dbReference type="Proteomes" id="UP000070422"/>
    </source>
</evidence>
<keyword evidence="4 10" id="KW-0808">Transferase</keyword>
<dbReference type="GO" id="GO:0005886">
    <property type="term" value="C:plasma membrane"/>
    <property type="evidence" value="ECO:0007669"/>
    <property type="project" value="UniProtKB-SubCell"/>
</dbReference>